<comment type="similarity">
    <text evidence="1">Belongs to the short-chain dehydrogenases/reductases (SDR) family.</text>
</comment>
<proteinExistence type="inferred from homology"/>
<name>A0ABM0GN00_SACKO</name>
<evidence type="ECO:0000256" key="3">
    <source>
        <dbReference type="SAM" id="Phobius"/>
    </source>
</evidence>
<dbReference type="PANTHER" id="PTHR43899">
    <property type="entry name" value="RH59310P"/>
    <property type="match status" value="1"/>
</dbReference>
<keyword evidence="4" id="KW-1185">Reference proteome</keyword>
<accession>A0ABM0GN00</accession>
<dbReference type="CDD" id="cd05356">
    <property type="entry name" value="17beta-HSD1_like_SDR_c"/>
    <property type="match status" value="1"/>
</dbReference>
<feature type="transmembrane region" description="Helical" evidence="3">
    <location>
        <begin position="15"/>
        <end position="36"/>
    </location>
</feature>
<keyword evidence="3" id="KW-0812">Transmembrane</keyword>
<dbReference type="Pfam" id="PF00106">
    <property type="entry name" value="adh_short"/>
    <property type="match status" value="1"/>
</dbReference>
<dbReference type="InterPro" id="IPR051019">
    <property type="entry name" value="VLCFA-Steroid_DH"/>
</dbReference>
<dbReference type="GeneID" id="100371561"/>
<organism evidence="4 5">
    <name type="scientific">Saccoglossus kowalevskii</name>
    <name type="common">Acorn worm</name>
    <dbReference type="NCBI Taxonomy" id="10224"/>
    <lineage>
        <taxon>Eukaryota</taxon>
        <taxon>Metazoa</taxon>
        <taxon>Hemichordata</taxon>
        <taxon>Enteropneusta</taxon>
        <taxon>Harrimaniidae</taxon>
        <taxon>Saccoglossus</taxon>
    </lineage>
</organism>
<dbReference type="PRINTS" id="PR00081">
    <property type="entry name" value="GDHRDH"/>
</dbReference>
<evidence type="ECO:0000256" key="1">
    <source>
        <dbReference type="ARBA" id="ARBA00006484"/>
    </source>
</evidence>
<keyword evidence="3" id="KW-1133">Transmembrane helix</keyword>
<evidence type="ECO:0000256" key="2">
    <source>
        <dbReference type="ARBA" id="ARBA00023002"/>
    </source>
</evidence>
<dbReference type="PIRSF" id="PIRSF000126">
    <property type="entry name" value="11-beta-HSD1"/>
    <property type="match status" value="1"/>
</dbReference>
<dbReference type="Proteomes" id="UP000694865">
    <property type="component" value="Unplaced"/>
</dbReference>
<reference evidence="5" key="1">
    <citation type="submission" date="2025-08" db="UniProtKB">
        <authorList>
            <consortium name="RefSeq"/>
        </authorList>
    </citation>
    <scope>IDENTIFICATION</scope>
    <source>
        <tissue evidence="5">Testes</tissue>
    </source>
</reference>
<gene>
    <name evidence="5" type="primary">LOC100371561</name>
</gene>
<dbReference type="InterPro" id="IPR036291">
    <property type="entry name" value="NAD(P)-bd_dom_sf"/>
</dbReference>
<dbReference type="SUPFAM" id="SSF51735">
    <property type="entry name" value="NAD(P)-binding Rossmann-fold domains"/>
    <property type="match status" value="1"/>
</dbReference>
<keyword evidence="3" id="KW-0472">Membrane</keyword>
<feature type="transmembrane region" description="Helical" evidence="3">
    <location>
        <begin position="222"/>
        <end position="240"/>
    </location>
</feature>
<dbReference type="InterPro" id="IPR002347">
    <property type="entry name" value="SDR_fam"/>
</dbReference>
<evidence type="ECO:0000313" key="5">
    <source>
        <dbReference type="RefSeq" id="XP_002733502.2"/>
    </source>
</evidence>
<feature type="transmembrane region" description="Helical" evidence="3">
    <location>
        <begin position="190"/>
        <end position="210"/>
    </location>
</feature>
<evidence type="ECO:0000313" key="4">
    <source>
        <dbReference type="Proteomes" id="UP000694865"/>
    </source>
</evidence>
<dbReference type="RefSeq" id="XP_002733502.2">
    <property type="nucleotide sequence ID" value="XM_002733456.2"/>
</dbReference>
<protein>
    <submittedName>
        <fullName evidence="5">Estradiol 17-beta-dehydrogenase 12-B-like</fullName>
    </submittedName>
</protein>
<dbReference type="Gene3D" id="3.40.50.720">
    <property type="entry name" value="NAD(P)-binding Rossmann-like Domain"/>
    <property type="match status" value="1"/>
</dbReference>
<keyword evidence="2" id="KW-0560">Oxidoreductase</keyword>
<dbReference type="PANTHER" id="PTHR43899:SF13">
    <property type="entry name" value="RH59310P"/>
    <property type="match status" value="1"/>
</dbReference>
<sequence length="344" mass="38017">MAAIAAVLDQLDHPVFAAVGAVVVCWYSLQLVLSVLRGVKTYVLTGTLGLSTDLRGLGNWAVVTGATDGIGKAYAEQLAEKGLNIVLLSRTLAKLENVAQEIESRYNVTTKVLQVDFTGGPEIYKHIAELLNNLDIGVLVNNVGTNHSNPEYFTNSPNKFIPDILNVNILACTMMTKIVLPQMVKRRKGVIINISSAAGLNPLPLLLIYSSTKVFDPFNKSMYAYNTFFIILVLCVYGFFSLGLHKEYASTGIIVQSVMPFFVTTKLSGISNANLMIPTPTDYTKSALQTVGLEHRTNGYLAHSIQGWLFERIPEWVKYKLVMATGERFHSYFKEAELKQKNKN</sequence>